<dbReference type="SUPFAM" id="SSF55729">
    <property type="entry name" value="Acyl-CoA N-acyltransferases (Nat)"/>
    <property type="match status" value="1"/>
</dbReference>
<name>A0A6H0Y4T8_9PEZI</name>
<dbReference type="PANTHER" id="PTHR35802">
    <property type="entry name" value="PROTEASE SYNTHASE AND SPORULATION PROTEIN PAI 2"/>
    <property type="match status" value="1"/>
</dbReference>
<sequence length="1065" mass="120537">MHILAKHALHDVPALCRFIQANPLGIVTTAIKSPKHSTIQSSHVPWVIDTVEPLDEDHLPILRGHLARANPQTQAIVHQLTECPQNWPNEQSTSQRLEDEVLVLFNGPTHHYISPKFYVQTKPESGKVVPTWDYTAVQAYGRATVWFNAKAEETKQFLGRQLRDLSEMSERDIMKFEKPWEVDDAPTSYIDILAKGIIGIQIEVTKLEGRLKLSQDKPIGDREGVVAGLQAHGSPDAIAMAQLVHEQSQLKKQEGKDGFLISTDSSLIPVPELTAVFDSAEFYWAKALPEEDMRDMLAESLCFGVYTTTSSTGTLPKSTPEHQFIGFARCITDFATFAYLTDVWIKPSYQGRGLGKWLIRCVKEVADSMPHLRRIMLFTADWDRSVPFYEETMGMSLLLSPHGTGLAVMECKGKGHPSYGSAGSTYTTIHFPAPSSDAPTWHHEERPRGRVRTARSVPAQLVDELDNNAEAAWRNRDPPKHTISIPQELVLHGDLQHQDFARIAKRADAFVFPNAEAGHNAFGIWAESPEQARVACQAINDWIKRESSSKAATGTSQIQRVRPVTNKLLDKGVKHWVREVRLHRFRQVPLPGTMFEAMGVFHWPVDEVKPQNTLGNSLEALDSIRKAVHCHIFMVTASSIHVVGNIKNVQDGLVRVRKAYRSLKARQVVPARTYLLHWDNTRGTPQNINLCPYEPPQLLLLGRAQSGGVSYQVHDWRVDSGLCQQPQQALQAVEASVEDTLKTVQHYIGNISFRIRLGTFVATSFLRPEARYHKLKDFADMIQQSQFQGEITDEIGDKAIEDTVLSTLKRASTLLEPCHMMHDHLSDVLPLLTSIFHFELPDGNYELTMVWEAVLESSGGGMTYAARRTSWVKLDSDSSLPAQLLDVHVLRLDTGLAWHFDMQATQSIADHRLPERLRPFEARVQLDRDLLQRKIKNKPFVRFGAGEYGLKSLKCSTTHTFRLRESDYLLEVSCWQRWEYPQCRLPAGRAAPKVLEQRWSLAVYHANWDKMLVENRSMRVGETAKWDDGIKVWFPNELHEEDRDPAQKGLQYLMSRLMQVEAAVK</sequence>
<evidence type="ECO:0000259" key="1">
    <source>
        <dbReference type="PROSITE" id="PS51186"/>
    </source>
</evidence>
<dbReference type="Pfam" id="PF25482">
    <property type="entry name" value="DUF7905"/>
    <property type="match status" value="1"/>
</dbReference>
<dbReference type="SUPFAM" id="SSF50475">
    <property type="entry name" value="FMN-binding split barrel"/>
    <property type="match status" value="1"/>
</dbReference>
<dbReference type="GO" id="GO:0016747">
    <property type="term" value="F:acyltransferase activity, transferring groups other than amino-acyl groups"/>
    <property type="evidence" value="ECO:0007669"/>
    <property type="project" value="InterPro"/>
</dbReference>
<dbReference type="InterPro" id="IPR057227">
    <property type="entry name" value="DUF7905"/>
</dbReference>
<feature type="domain" description="N-acetyltransferase" evidence="1">
    <location>
        <begin position="268"/>
        <end position="414"/>
    </location>
</feature>
<dbReference type="PROSITE" id="PS51186">
    <property type="entry name" value="GNAT"/>
    <property type="match status" value="1"/>
</dbReference>
<dbReference type="InterPro" id="IPR012349">
    <property type="entry name" value="Split_barrel_FMN-bd"/>
</dbReference>
<dbReference type="PANTHER" id="PTHR35802:SF1">
    <property type="entry name" value="PROTEASE SYNTHASE AND SPORULATION PROTEIN PAI 2"/>
    <property type="match status" value="1"/>
</dbReference>
<evidence type="ECO:0000313" key="3">
    <source>
        <dbReference type="Proteomes" id="UP000503462"/>
    </source>
</evidence>
<dbReference type="InterPro" id="IPR016181">
    <property type="entry name" value="Acyl_CoA_acyltransferase"/>
</dbReference>
<keyword evidence="3" id="KW-1185">Reference proteome</keyword>
<dbReference type="Gene3D" id="3.40.630.30">
    <property type="match status" value="1"/>
</dbReference>
<dbReference type="AlphaFoldDB" id="A0A6H0Y4T8"/>
<dbReference type="Proteomes" id="UP000503462">
    <property type="component" value="Chromosome 5"/>
</dbReference>
<dbReference type="InterPro" id="IPR000182">
    <property type="entry name" value="GNAT_dom"/>
</dbReference>
<evidence type="ECO:0000313" key="2">
    <source>
        <dbReference type="EMBL" id="QIX02013.1"/>
    </source>
</evidence>
<protein>
    <recommendedName>
        <fullName evidence="1">N-acetyltransferase domain-containing protein</fullName>
    </recommendedName>
</protein>
<dbReference type="Gene3D" id="2.30.110.10">
    <property type="entry name" value="Electron Transport, Fmn-binding Protein, Chain A"/>
    <property type="match status" value="1"/>
</dbReference>
<organism evidence="2 3">
    <name type="scientific">Peltaster fructicola</name>
    <dbReference type="NCBI Taxonomy" id="286661"/>
    <lineage>
        <taxon>Eukaryota</taxon>
        <taxon>Fungi</taxon>
        <taxon>Dikarya</taxon>
        <taxon>Ascomycota</taxon>
        <taxon>Pezizomycotina</taxon>
        <taxon>Dothideomycetes</taxon>
        <taxon>Dothideomycetes incertae sedis</taxon>
        <taxon>Peltaster</taxon>
    </lineage>
</organism>
<dbReference type="EMBL" id="CP051143">
    <property type="protein sequence ID" value="QIX02013.1"/>
    <property type="molecule type" value="Genomic_DNA"/>
</dbReference>
<dbReference type="Pfam" id="PF00583">
    <property type="entry name" value="Acetyltransf_1"/>
    <property type="match status" value="1"/>
</dbReference>
<dbReference type="OrthoDB" id="2101473at2759"/>
<dbReference type="Pfam" id="PF04299">
    <property type="entry name" value="FMN_bind_2"/>
    <property type="match status" value="1"/>
</dbReference>
<reference evidence="2 3" key="1">
    <citation type="journal article" date="2016" name="Sci. Rep.">
        <title>Peltaster fructicola genome reveals evolution from an invasive phytopathogen to an ectophytic parasite.</title>
        <authorList>
            <person name="Xu C."/>
            <person name="Chen H."/>
            <person name="Gleason M.L."/>
            <person name="Xu J.R."/>
            <person name="Liu H."/>
            <person name="Zhang R."/>
            <person name="Sun G."/>
        </authorList>
    </citation>
    <scope>NUCLEOTIDE SEQUENCE [LARGE SCALE GENOMIC DNA]</scope>
    <source>
        <strain evidence="2 3">LNHT1506</strain>
    </source>
</reference>
<accession>A0A6H0Y4T8</accession>
<gene>
    <name evidence="2" type="ORF">AMS68_007530</name>
</gene>
<dbReference type="InterPro" id="IPR007396">
    <property type="entry name" value="TR_PAI2-type"/>
</dbReference>
<proteinExistence type="predicted"/>
<dbReference type="CDD" id="cd04301">
    <property type="entry name" value="NAT_SF"/>
    <property type="match status" value="1"/>
</dbReference>